<keyword evidence="1" id="KW-0645">Protease</keyword>
<dbReference type="EMBL" id="MN204503">
    <property type="protein sequence ID" value="QEQ94609.1"/>
    <property type="molecule type" value="Genomic_DNA"/>
</dbReference>
<organism evidence="1 2">
    <name type="scientific">Arthrobacter phage Linus</name>
    <dbReference type="NCBI Taxonomy" id="2601684"/>
    <lineage>
        <taxon>Viruses</taxon>
        <taxon>Duplodnaviria</taxon>
        <taxon>Heunggongvirae</taxon>
        <taxon>Uroviricota</taxon>
        <taxon>Caudoviricetes</taxon>
        <taxon>Klausavirus</taxon>
        <taxon>Klausavirus princesstrina</taxon>
    </lineage>
</organism>
<evidence type="ECO:0000313" key="1">
    <source>
        <dbReference type="EMBL" id="QEQ94609.1"/>
    </source>
</evidence>
<reference evidence="1 2" key="1">
    <citation type="submission" date="2019-07" db="EMBL/GenBank/DDBJ databases">
        <authorList>
            <person name="Abbott S."/>
            <person name="Abduramani D."/>
            <person name="Adams S.D."/>
            <person name="Anuncio S.A."/>
            <person name="Argueyes J.D."/>
            <person name="Bahoumda B."/>
            <person name="Bains R."/>
            <person name="Carlucci A."/>
            <person name="Carter K."/>
            <person name="Castillo D."/>
            <person name="Cepeda A."/>
            <person name="Cook F."/>
            <person name="Corbisiero L."/>
            <person name="Duran G."/>
            <person name="Edgeworth S."/>
            <person name="Ezenwanne C."/>
            <person name="Galvez A."/>
            <person name="Garcia A."/>
            <person name="Gaston L."/>
            <person name="Gibbs B."/>
            <person name="Hancock Z."/>
            <person name="Hickey T."/>
            <person name="Israel J."/>
            <person name="Janowska A."/>
            <person name="Johnson C."/>
            <person name="Kashif H."/>
            <person name="Lompado K."/>
            <person name="Lynch J."/>
            <person name="Mancini K."/>
            <person name="Michaca A."/>
            <person name="Monsen-Collar K.J."/>
            <person name="Morales M."/>
            <person name="Morillo C."/>
            <person name="Myrthil P."/>
            <person name="Nasser G."/>
            <person name="Obeidallah D."/>
            <person name="Okyere J."/>
            <person name="Omane E."/>
            <person name="Penna S."/>
            <person name="Quezada J."/>
            <person name="Ashly R."/>
            <person name="Rim A."/>
            <person name="Riobe A."/>
            <person name="Rispoli V."/>
            <person name="Romero A."/>
            <person name="Ross A."/>
            <person name="Ruiz K."/>
            <person name="Smith T."/>
            <person name="Summi N."/>
            <person name="Teke F."/>
            <person name="Villagomez J."/>
            <person name="Young K."/>
            <person name="Zacharie J."/>
            <person name="Klyczzek K."/>
            <person name="Garlena R.A."/>
            <person name="Russell D.A."/>
            <person name="Pope W.H."/>
            <person name="Jacobs-Sera D."/>
            <person name="Hatfull G.F."/>
        </authorList>
    </citation>
    <scope>NUCLEOTIDE SEQUENCE [LARGE SCALE GENOMIC DNA]</scope>
</reference>
<dbReference type="Proteomes" id="UP000325447">
    <property type="component" value="Segment"/>
</dbReference>
<dbReference type="GO" id="GO:0008233">
    <property type="term" value="F:peptidase activity"/>
    <property type="evidence" value="ECO:0007669"/>
    <property type="project" value="UniProtKB-KW"/>
</dbReference>
<evidence type="ECO:0000313" key="2">
    <source>
        <dbReference type="Proteomes" id="UP000325447"/>
    </source>
</evidence>
<name>A0A5J6D9S6_9CAUD</name>
<proteinExistence type="predicted"/>
<accession>A0A5J6D9S6</accession>
<keyword evidence="1" id="KW-0378">Hydrolase</keyword>
<protein>
    <submittedName>
        <fullName evidence="1">Protease</fullName>
    </submittedName>
</protein>
<sequence>MGFLDKLRTIWNGTSMGATAEQVSATAEQVSATAEQVSAKEAEDAMALAAQLANPSEARRREQYAETVAAFVGKWQGKDAPSEAYGPQSPALIQEFMQEFQPGWRWDFGNAVDLANHPDILPGFYQVPVGTPLRFGDLVVFKTDFMRPFGNVGIVMDPDTSMGNVTVFTQHATKGALRAQEPMTIAAVFRRNHANPV</sequence>
<dbReference type="GO" id="GO:0006508">
    <property type="term" value="P:proteolysis"/>
    <property type="evidence" value="ECO:0007669"/>
    <property type="project" value="UniProtKB-KW"/>
</dbReference>
<gene>
    <name evidence="1" type="primary">111</name>
    <name evidence="1" type="ORF">SEA_LINUS_111</name>
</gene>